<reference evidence="3 4" key="1">
    <citation type="submission" date="2022-12" db="EMBL/GenBank/DDBJ databases">
        <title>Draft genome sequence of Paenibacillus sp. dW9.</title>
        <authorList>
            <person name="Choi E.-W."/>
            <person name="Kim D.-U."/>
        </authorList>
    </citation>
    <scope>NUCLEOTIDE SEQUENCE [LARGE SCALE GENOMIC DNA]</scope>
    <source>
        <strain evidence="4">dW9</strain>
    </source>
</reference>
<comment type="caution">
    <text evidence="3">The sequence shown here is derived from an EMBL/GenBank/DDBJ whole genome shotgun (WGS) entry which is preliminary data.</text>
</comment>
<dbReference type="Gene3D" id="3.30.457.10">
    <property type="entry name" value="Copper amine oxidase-like, N-terminal domain"/>
    <property type="match status" value="1"/>
</dbReference>
<accession>A0ABT4Q9Q3</accession>
<dbReference type="InterPro" id="IPR012854">
    <property type="entry name" value="Cu_amine_oxidase-like_N"/>
</dbReference>
<dbReference type="InterPro" id="IPR036582">
    <property type="entry name" value="Mao_N_sf"/>
</dbReference>
<feature type="chain" id="PRO_5046389653" evidence="1">
    <location>
        <begin position="26"/>
        <end position="448"/>
    </location>
</feature>
<sequence>MKKFWISCALSLSIAASGLPVQSFAAEADDVPLRSLVEQLNGTLGWDAATRSIEVNVGNDKGSFKLDSMDASIKGQAVKLDKKPYLQNGSTLVSAATAAQIKEAFKKADKLLFSFSTVGDSRTEPNTWDVSAQDNKWLVNSKVMTRMANEMRGQQSKMLFFNGDMIMGYTPNSDVNVLNRQYAFWRGLASTIFENGMYVFPVAGNHEVQDRYTDEKGKTVKKATKANEDTWRDNMEDVIIDEKRFAEILGEQVTGWDPSNTPKIGMDNITTDQKQLSYSFDYKGSHFAIINTDPAGNDSHAPTAWLNSDLDKAKARGMKHSFVFGHKMAYYYQFDPANPKSDGLEVDKAAADAFWKVIQDHNATYFSGHEHIFNISQPNGGKAYQVLVGSGGSPFEATKPTGNPTDRMYAWVTVKVYESGKVHIDAYGFDAFFGPTQNIKSWDLENGF</sequence>
<evidence type="ECO:0000313" key="4">
    <source>
        <dbReference type="Proteomes" id="UP001527882"/>
    </source>
</evidence>
<feature type="signal peptide" evidence="1">
    <location>
        <begin position="1"/>
        <end position="25"/>
    </location>
</feature>
<evidence type="ECO:0000259" key="2">
    <source>
        <dbReference type="Pfam" id="PF07833"/>
    </source>
</evidence>
<evidence type="ECO:0000256" key="1">
    <source>
        <dbReference type="SAM" id="SignalP"/>
    </source>
</evidence>
<dbReference type="Pfam" id="PF07833">
    <property type="entry name" value="Cu_amine_oxidN1"/>
    <property type="match status" value="1"/>
</dbReference>
<keyword evidence="1" id="KW-0732">Signal</keyword>
<name>A0ABT4Q9Q3_9BACL</name>
<dbReference type="SUPFAM" id="SSF55383">
    <property type="entry name" value="Copper amine oxidase, domain N"/>
    <property type="match status" value="1"/>
</dbReference>
<evidence type="ECO:0000313" key="3">
    <source>
        <dbReference type="EMBL" id="MCZ8513611.1"/>
    </source>
</evidence>
<dbReference type="EMBL" id="JAQAGZ010000008">
    <property type="protein sequence ID" value="MCZ8513611.1"/>
    <property type="molecule type" value="Genomic_DNA"/>
</dbReference>
<keyword evidence="4" id="KW-1185">Reference proteome</keyword>
<gene>
    <name evidence="3" type="ORF">O9H85_14435</name>
</gene>
<protein>
    <submittedName>
        <fullName evidence="3">Stalk domain-containing protein</fullName>
    </submittedName>
</protein>
<dbReference type="RefSeq" id="WP_269882159.1">
    <property type="nucleotide sequence ID" value="NZ_JAQAGZ010000008.1"/>
</dbReference>
<feature type="domain" description="Copper amine oxidase-like N-terminal" evidence="2">
    <location>
        <begin position="31"/>
        <end position="100"/>
    </location>
</feature>
<dbReference type="Proteomes" id="UP001527882">
    <property type="component" value="Unassembled WGS sequence"/>
</dbReference>
<dbReference type="SUPFAM" id="SSF56300">
    <property type="entry name" value="Metallo-dependent phosphatases"/>
    <property type="match status" value="1"/>
</dbReference>
<dbReference type="InterPro" id="IPR029052">
    <property type="entry name" value="Metallo-depent_PP-like"/>
</dbReference>
<proteinExistence type="predicted"/>
<dbReference type="Gene3D" id="3.60.21.10">
    <property type="match status" value="1"/>
</dbReference>
<organism evidence="3 4">
    <name type="scientific">Paenibacillus gyeongsangnamensis</name>
    <dbReference type="NCBI Taxonomy" id="3388067"/>
    <lineage>
        <taxon>Bacteria</taxon>
        <taxon>Bacillati</taxon>
        <taxon>Bacillota</taxon>
        <taxon>Bacilli</taxon>
        <taxon>Bacillales</taxon>
        <taxon>Paenibacillaceae</taxon>
        <taxon>Paenibacillus</taxon>
    </lineage>
</organism>